<keyword evidence="1" id="KW-0732">Signal</keyword>
<evidence type="ECO:0000313" key="3">
    <source>
        <dbReference type="EMBL" id="SAK74203.1"/>
    </source>
</evidence>
<keyword evidence="4" id="KW-1185">Reference proteome</keyword>
<sequence>MNEANAFYLEGLDMKTFRRIASACIRLLFCCVTAWMLLPGSAWATSSCHSNPPLLFTLKFPDRIAVARDLPDGSPLSGWVSTPMTNNYWTCVVTQQWYTGTDFEVAGIIPSTPTSFTRSYNGKSFPVYATNVPGVGMALGGYIYNNGRTSGPLDFPHLGYQWNQNGSAVNNGGQLIASLVKIGKVVPGTVTGQLAQAFSWESATKATPVGNLNPGAGIINFDMTPVIVTVLTCQTPDVDVVMGTQSPADFPGVGSPSNKSTSFNLSFNNCPAGTADTVDKENLAGLIHSIQYRIDPTSPDRLVPGYTNVVALDDGVSQAGGIGIQLYDGNGAVVPLATYMPLGGFDGTKSGSYSIPMRARYFRTGAISPGTANATMLMTVQYQ</sequence>
<dbReference type="GO" id="GO:0043709">
    <property type="term" value="P:cell adhesion involved in single-species biofilm formation"/>
    <property type="evidence" value="ECO:0007669"/>
    <property type="project" value="TreeGrafter"/>
</dbReference>
<dbReference type="Proteomes" id="UP000054978">
    <property type="component" value="Unassembled WGS sequence"/>
</dbReference>
<proteinExistence type="predicted"/>
<dbReference type="EMBL" id="FCOB02000017">
    <property type="protein sequence ID" value="SAK74203.1"/>
    <property type="molecule type" value="Genomic_DNA"/>
</dbReference>
<dbReference type="Gene3D" id="2.60.40.1090">
    <property type="entry name" value="Fimbrial-type adhesion domain"/>
    <property type="match status" value="1"/>
</dbReference>
<dbReference type="Gene3D" id="2.60.40.3310">
    <property type="match status" value="1"/>
</dbReference>
<gene>
    <name evidence="3" type="ORF">AWB83_03686</name>
</gene>
<dbReference type="STRING" id="1777144.AWB83_03686"/>
<evidence type="ECO:0000259" key="2">
    <source>
        <dbReference type="Pfam" id="PF00419"/>
    </source>
</evidence>
<protein>
    <submittedName>
        <fullName evidence="3">Fimbrial protein</fullName>
    </submittedName>
</protein>
<name>A0A158BVU4_9BURK</name>
<dbReference type="InterPro" id="IPR000259">
    <property type="entry name" value="Adhesion_dom_fimbrial"/>
</dbReference>
<feature type="domain" description="Fimbrial-type adhesion" evidence="2">
    <location>
        <begin position="232"/>
        <end position="383"/>
    </location>
</feature>
<dbReference type="OrthoDB" id="8678921at2"/>
<dbReference type="InterPro" id="IPR050263">
    <property type="entry name" value="Bact_Fimbrial_Adh_Pro"/>
</dbReference>
<dbReference type="GO" id="GO:0009289">
    <property type="term" value="C:pilus"/>
    <property type="evidence" value="ECO:0007669"/>
    <property type="project" value="InterPro"/>
</dbReference>
<dbReference type="RefSeq" id="WP_087047087.1">
    <property type="nucleotide sequence ID" value="NZ_FCOB02000017.1"/>
</dbReference>
<comment type="caution">
    <text evidence="3">The sequence shown here is derived from an EMBL/GenBank/DDBJ whole genome shotgun (WGS) entry which is preliminary data.</text>
</comment>
<dbReference type="Pfam" id="PF00419">
    <property type="entry name" value="Fimbrial"/>
    <property type="match status" value="1"/>
</dbReference>
<evidence type="ECO:0000256" key="1">
    <source>
        <dbReference type="ARBA" id="ARBA00022729"/>
    </source>
</evidence>
<organism evidence="3 4">
    <name type="scientific">Caballeronia ptereochthonis</name>
    <dbReference type="NCBI Taxonomy" id="1777144"/>
    <lineage>
        <taxon>Bacteria</taxon>
        <taxon>Pseudomonadati</taxon>
        <taxon>Pseudomonadota</taxon>
        <taxon>Betaproteobacteria</taxon>
        <taxon>Burkholderiales</taxon>
        <taxon>Burkholderiaceae</taxon>
        <taxon>Caballeronia</taxon>
    </lineage>
</organism>
<dbReference type="InterPro" id="IPR036937">
    <property type="entry name" value="Adhesion_dom_fimbrial_sf"/>
</dbReference>
<evidence type="ECO:0000313" key="4">
    <source>
        <dbReference type="Proteomes" id="UP000054978"/>
    </source>
</evidence>
<dbReference type="SUPFAM" id="SSF49401">
    <property type="entry name" value="Bacterial adhesins"/>
    <property type="match status" value="1"/>
</dbReference>
<dbReference type="InterPro" id="IPR008966">
    <property type="entry name" value="Adhesion_dom_sf"/>
</dbReference>
<dbReference type="PANTHER" id="PTHR33420">
    <property type="entry name" value="FIMBRIAL SUBUNIT ELFA-RELATED"/>
    <property type="match status" value="1"/>
</dbReference>
<accession>A0A158BVU4</accession>
<dbReference type="PANTHER" id="PTHR33420:SF3">
    <property type="entry name" value="FIMBRIAL SUBUNIT ELFA"/>
    <property type="match status" value="1"/>
</dbReference>
<dbReference type="AlphaFoldDB" id="A0A158BVU4"/>
<reference evidence="3" key="1">
    <citation type="submission" date="2016-01" db="EMBL/GenBank/DDBJ databases">
        <authorList>
            <person name="Peeters C."/>
        </authorList>
    </citation>
    <scope>NUCLEOTIDE SEQUENCE [LARGE SCALE GENOMIC DNA]</scope>
    <source>
        <strain evidence="3">LMG 29326</strain>
    </source>
</reference>